<dbReference type="Proteomes" id="UP000288716">
    <property type="component" value="Unassembled WGS sequence"/>
</dbReference>
<sequence length="453" mass="51986">MTLRSRLSRHDMREVHRIMDKFKRKRGPCAEFIRSIVFVFCGFLFACQTFLLVNHYFSYPTTINTKLNHSQVATLPAVSLCFPVDEQSLQVLNANELFKKNFLDGNKEAVNIRCRMMTPPMSREGTKTSKTPITCGELSTVVQSINYGQSQKCYTYFSRMADEYDINDFQIRKEKAQSYHGGVGDLVSFEIDFPEAQREHYFEDREATFMLHQANELPNFNGKITKLKPGQDYIISYSKTTEKRMKPPFKPGCQSYNNYASRDSDNKYFIGSKRECINHCIINSYKENCQCLPSNLNIHRDLIYSSDVFCGEMQCNVNEEDIEQCYKTTTCSPSCVEDMFEFNAESTPAVSMTYGMNNNRIGVGVSNVASTAAAIAKAYVLLRKSSVPDVLYEHQPHFEYIEFVFQVLTLACVWLGVSVFTLFWKPIYMVGKVFGKLCCLRSKKTTPLIDLKD</sequence>
<evidence type="ECO:0000256" key="6">
    <source>
        <dbReference type="ARBA" id="ARBA00022989"/>
    </source>
</evidence>
<dbReference type="GO" id="GO:0005886">
    <property type="term" value="C:plasma membrane"/>
    <property type="evidence" value="ECO:0007669"/>
    <property type="project" value="TreeGrafter"/>
</dbReference>
<comment type="caution">
    <text evidence="14">The sequence shown here is derived from an EMBL/GenBank/DDBJ whole genome shotgun (WGS) entry which is preliminary data.</text>
</comment>
<proteinExistence type="inferred from homology"/>
<keyword evidence="9 13" id="KW-0472">Membrane</keyword>
<evidence type="ECO:0000256" key="11">
    <source>
        <dbReference type="ARBA" id="ARBA00023303"/>
    </source>
</evidence>
<evidence type="ECO:0000313" key="14">
    <source>
        <dbReference type="EMBL" id="RWS26743.1"/>
    </source>
</evidence>
<dbReference type="GO" id="GO:0015280">
    <property type="term" value="F:ligand-gated sodium channel activity"/>
    <property type="evidence" value="ECO:0007669"/>
    <property type="project" value="TreeGrafter"/>
</dbReference>
<gene>
    <name evidence="14" type="ORF">B4U80_04163</name>
</gene>
<keyword evidence="6 13" id="KW-1133">Transmembrane helix</keyword>
<evidence type="ECO:0000256" key="13">
    <source>
        <dbReference type="SAM" id="Phobius"/>
    </source>
</evidence>
<dbReference type="VEuPathDB" id="VectorBase:LDEU005297"/>
<keyword evidence="7" id="KW-0915">Sodium</keyword>
<keyword evidence="4 12" id="KW-0894">Sodium channel</keyword>
<comment type="similarity">
    <text evidence="2 12">Belongs to the amiloride-sensitive sodium channel (TC 1.A.6) family.</text>
</comment>
<keyword evidence="11 12" id="KW-0407">Ion channel</keyword>
<organism evidence="14 15">
    <name type="scientific">Leptotrombidium deliense</name>
    <dbReference type="NCBI Taxonomy" id="299467"/>
    <lineage>
        <taxon>Eukaryota</taxon>
        <taxon>Metazoa</taxon>
        <taxon>Ecdysozoa</taxon>
        <taxon>Arthropoda</taxon>
        <taxon>Chelicerata</taxon>
        <taxon>Arachnida</taxon>
        <taxon>Acari</taxon>
        <taxon>Acariformes</taxon>
        <taxon>Trombidiformes</taxon>
        <taxon>Prostigmata</taxon>
        <taxon>Anystina</taxon>
        <taxon>Parasitengona</taxon>
        <taxon>Trombiculoidea</taxon>
        <taxon>Trombiculidae</taxon>
        <taxon>Leptotrombidium</taxon>
    </lineage>
</organism>
<evidence type="ECO:0000256" key="5">
    <source>
        <dbReference type="ARBA" id="ARBA00022692"/>
    </source>
</evidence>
<feature type="transmembrane region" description="Helical" evidence="13">
    <location>
        <begin position="403"/>
        <end position="424"/>
    </location>
</feature>
<evidence type="ECO:0000256" key="4">
    <source>
        <dbReference type="ARBA" id="ARBA00022461"/>
    </source>
</evidence>
<accession>A0A443SGT4</accession>
<name>A0A443SGT4_9ACAR</name>
<dbReference type="Pfam" id="PF00858">
    <property type="entry name" value="ASC"/>
    <property type="match status" value="1"/>
</dbReference>
<keyword evidence="10 12" id="KW-0739">Sodium transport</keyword>
<dbReference type="PANTHER" id="PTHR11690">
    <property type="entry name" value="AMILORIDE-SENSITIVE SODIUM CHANNEL-RELATED"/>
    <property type="match status" value="1"/>
</dbReference>
<protein>
    <submittedName>
        <fullName evidence="14">Amiloride-sensitive cation channel 5-like protein</fullName>
    </submittedName>
</protein>
<feature type="transmembrane region" description="Helical" evidence="13">
    <location>
        <begin position="32"/>
        <end position="57"/>
    </location>
</feature>
<evidence type="ECO:0000256" key="10">
    <source>
        <dbReference type="ARBA" id="ARBA00023201"/>
    </source>
</evidence>
<reference evidence="14 15" key="1">
    <citation type="journal article" date="2018" name="Gigascience">
        <title>Genomes of trombidid mites reveal novel predicted allergens and laterally-transferred genes associated with secondary metabolism.</title>
        <authorList>
            <person name="Dong X."/>
            <person name="Chaisiri K."/>
            <person name="Xia D."/>
            <person name="Armstrong S.D."/>
            <person name="Fang Y."/>
            <person name="Donnelly M.J."/>
            <person name="Kadowaki T."/>
            <person name="McGarry J.W."/>
            <person name="Darby A.C."/>
            <person name="Makepeace B.L."/>
        </authorList>
    </citation>
    <scope>NUCLEOTIDE SEQUENCE [LARGE SCALE GENOMIC DNA]</scope>
    <source>
        <strain evidence="14">UoL-UT</strain>
    </source>
</reference>
<dbReference type="InterPro" id="IPR001873">
    <property type="entry name" value="ENaC"/>
</dbReference>
<evidence type="ECO:0000256" key="1">
    <source>
        <dbReference type="ARBA" id="ARBA00004141"/>
    </source>
</evidence>
<comment type="subcellular location">
    <subcellularLocation>
        <location evidence="1">Membrane</location>
        <topology evidence="1">Multi-pass membrane protein</topology>
    </subcellularLocation>
</comment>
<evidence type="ECO:0000256" key="9">
    <source>
        <dbReference type="ARBA" id="ARBA00023136"/>
    </source>
</evidence>
<dbReference type="OrthoDB" id="6499081at2759"/>
<evidence type="ECO:0000256" key="3">
    <source>
        <dbReference type="ARBA" id="ARBA00022448"/>
    </source>
</evidence>
<evidence type="ECO:0000256" key="8">
    <source>
        <dbReference type="ARBA" id="ARBA00023065"/>
    </source>
</evidence>
<dbReference type="AlphaFoldDB" id="A0A443SGT4"/>
<evidence type="ECO:0000256" key="2">
    <source>
        <dbReference type="ARBA" id="ARBA00007193"/>
    </source>
</evidence>
<keyword evidence="5 12" id="KW-0812">Transmembrane</keyword>
<keyword evidence="3 12" id="KW-0813">Transport</keyword>
<dbReference type="EMBL" id="NCKV01002504">
    <property type="protein sequence ID" value="RWS26743.1"/>
    <property type="molecule type" value="Genomic_DNA"/>
</dbReference>
<keyword evidence="8 12" id="KW-0406">Ion transport</keyword>
<evidence type="ECO:0000256" key="12">
    <source>
        <dbReference type="RuleBase" id="RU000679"/>
    </source>
</evidence>
<evidence type="ECO:0000256" key="7">
    <source>
        <dbReference type="ARBA" id="ARBA00023053"/>
    </source>
</evidence>
<keyword evidence="15" id="KW-1185">Reference proteome</keyword>
<evidence type="ECO:0000313" key="15">
    <source>
        <dbReference type="Proteomes" id="UP000288716"/>
    </source>
</evidence>